<dbReference type="PANTHER" id="PTHR12949">
    <property type="entry name" value="RNA POLYMERASE III DNA DIRECTED -RELATED"/>
    <property type="match status" value="1"/>
</dbReference>
<dbReference type="Proteomes" id="UP000800093">
    <property type="component" value="Unassembled WGS sequence"/>
</dbReference>
<dbReference type="EMBL" id="ML986584">
    <property type="protein sequence ID" value="KAF2268899.1"/>
    <property type="molecule type" value="Genomic_DNA"/>
</dbReference>
<dbReference type="OrthoDB" id="272392at2759"/>
<feature type="region of interest" description="Disordered" evidence="9">
    <location>
        <begin position="135"/>
        <end position="248"/>
    </location>
</feature>
<gene>
    <name evidence="13" type="ORF">CC78DRAFT_565026</name>
</gene>
<comment type="caution">
    <text evidence="13">The sequence shown here is derived from an EMBL/GenBank/DDBJ whole genome shotgun (WGS) entry which is preliminary data.</text>
</comment>
<comment type="subunit">
    <text evidence="3 8">Component of the RNA polymerase III (Pol III) complex consisting of 17 subunits.</text>
</comment>
<feature type="compositionally biased region" description="Acidic residues" evidence="9">
    <location>
        <begin position="144"/>
        <end position="159"/>
    </location>
</feature>
<comment type="function">
    <text evidence="7 8">DNA-dependent RNA polymerase catalyzes the transcription of DNA into RNA using the four ribonucleoside triphosphates as substrates. Specific core component of RNA polymerase III which synthesizes small RNAs, such as 5S rRNA and tRNAs.</text>
</comment>
<dbReference type="InterPro" id="IPR036388">
    <property type="entry name" value="WH-like_DNA-bd_sf"/>
</dbReference>
<keyword evidence="5 8" id="KW-0804">Transcription</keyword>
<organism evidence="13 14">
    <name type="scientific">Lojkania enalia</name>
    <dbReference type="NCBI Taxonomy" id="147567"/>
    <lineage>
        <taxon>Eukaryota</taxon>
        <taxon>Fungi</taxon>
        <taxon>Dikarya</taxon>
        <taxon>Ascomycota</taxon>
        <taxon>Pezizomycotina</taxon>
        <taxon>Dothideomycetes</taxon>
        <taxon>Pleosporomycetidae</taxon>
        <taxon>Pleosporales</taxon>
        <taxon>Pleosporales incertae sedis</taxon>
        <taxon>Lojkania</taxon>
    </lineage>
</organism>
<dbReference type="InterPro" id="IPR008806">
    <property type="entry name" value="RNA_pol_III_Rpc82_C"/>
</dbReference>
<feature type="domain" description="RNA polymerase III Rpc82 C -terminal" evidence="10">
    <location>
        <begin position="260"/>
        <end position="546"/>
    </location>
</feature>
<evidence type="ECO:0000256" key="2">
    <source>
        <dbReference type="ARBA" id="ARBA00006835"/>
    </source>
</evidence>
<evidence type="ECO:0000259" key="12">
    <source>
        <dbReference type="Pfam" id="PF22536"/>
    </source>
</evidence>
<feature type="compositionally biased region" description="Polar residues" evidence="9">
    <location>
        <begin position="165"/>
        <end position="181"/>
    </location>
</feature>
<proteinExistence type="inferred from homology"/>
<evidence type="ECO:0000256" key="4">
    <source>
        <dbReference type="ARBA" id="ARBA00022478"/>
    </source>
</evidence>
<dbReference type="AlphaFoldDB" id="A0A9P4KGW1"/>
<dbReference type="PANTHER" id="PTHR12949:SF0">
    <property type="entry name" value="DNA-DIRECTED RNA POLYMERASE III SUBUNIT RPC3"/>
    <property type="match status" value="1"/>
</dbReference>
<dbReference type="GO" id="GO:0006351">
    <property type="term" value="P:DNA-templated transcription"/>
    <property type="evidence" value="ECO:0007669"/>
    <property type="project" value="InterPro"/>
</dbReference>
<evidence type="ECO:0000259" key="10">
    <source>
        <dbReference type="Pfam" id="PF05645"/>
    </source>
</evidence>
<dbReference type="InterPro" id="IPR055207">
    <property type="entry name" value="POLR3C_WHD"/>
</dbReference>
<dbReference type="Pfam" id="PF05645">
    <property type="entry name" value="RNA_pol_Rpc82"/>
    <property type="match status" value="1"/>
</dbReference>
<evidence type="ECO:0000313" key="13">
    <source>
        <dbReference type="EMBL" id="KAF2268899.1"/>
    </source>
</evidence>
<feature type="domain" description="DNA-directed RNA polymerase III subunit RPC3 winged-helix" evidence="12">
    <location>
        <begin position="553"/>
        <end position="626"/>
    </location>
</feature>
<evidence type="ECO:0000256" key="6">
    <source>
        <dbReference type="ARBA" id="ARBA00023242"/>
    </source>
</evidence>
<feature type="compositionally biased region" description="Polar residues" evidence="9">
    <location>
        <begin position="217"/>
        <end position="229"/>
    </location>
</feature>
<evidence type="ECO:0000256" key="7">
    <source>
        <dbReference type="ARBA" id="ARBA00025127"/>
    </source>
</evidence>
<protein>
    <recommendedName>
        <fullName evidence="8">DNA-directed RNA polymerase III subunit RPC3</fullName>
        <shortName evidence="8">RNA polymerase III subunit C3</shortName>
    </recommendedName>
</protein>
<feature type="domain" description="RNA polymerase III subunit RPC82-related helix-turn-helix" evidence="11">
    <location>
        <begin position="13"/>
        <end position="73"/>
    </location>
</feature>
<accession>A0A9P4KGW1</accession>
<dbReference type="InterPro" id="IPR013197">
    <property type="entry name" value="RNA_pol_III_RPC82-rel_HTH"/>
</dbReference>
<keyword evidence="6 8" id="KW-0539">Nucleus</keyword>
<reference evidence="14" key="1">
    <citation type="journal article" date="2020" name="Stud. Mycol.">
        <title>101 Dothideomycetes genomes: A test case for predicting lifestyles and emergence of pathogens.</title>
        <authorList>
            <person name="Haridas S."/>
            <person name="Albert R."/>
            <person name="Binder M."/>
            <person name="Bloem J."/>
            <person name="LaButti K."/>
            <person name="Salamov A."/>
            <person name="Andreopoulos B."/>
            <person name="Baker S."/>
            <person name="Barry K."/>
            <person name="Bills G."/>
            <person name="Bluhm B."/>
            <person name="Cannon C."/>
            <person name="Castanera R."/>
            <person name="Culley D."/>
            <person name="Daum C."/>
            <person name="Ezra D."/>
            <person name="Gonzalez J."/>
            <person name="Henrissat B."/>
            <person name="Kuo A."/>
            <person name="Liang C."/>
            <person name="Lipzen A."/>
            <person name="Lutzoni F."/>
            <person name="Magnuson J."/>
            <person name="Mondo S."/>
            <person name="Nolan M."/>
            <person name="Ohm R."/>
            <person name="Pangilinan J."/>
            <person name="Park H.-J."/>
            <person name="Ramirez L."/>
            <person name="Alfaro M."/>
            <person name="Sun H."/>
            <person name="Tritt A."/>
            <person name="Yoshinaga Y."/>
            <person name="Zwiers L.-H."/>
            <person name="Turgeon B."/>
            <person name="Goodwin S."/>
            <person name="Spatafora J."/>
            <person name="Crous P."/>
            <person name="Grigoriev I."/>
        </authorList>
    </citation>
    <scope>NUCLEOTIDE SEQUENCE [LARGE SCALE GENOMIC DNA]</scope>
    <source>
        <strain evidence="14">CBS 304.66</strain>
    </source>
</reference>
<evidence type="ECO:0000256" key="9">
    <source>
        <dbReference type="SAM" id="MobiDB-lite"/>
    </source>
</evidence>
<keyword evidence="14" id="KW-1185">Reference proteome</keyword>
<evidence type="ECO:0000256" key="5">
    <source>
        <dbReference type="ARBA" id="ARBA00023163"/>
    </source>
</evidence>
<dbReference type="Gene3D" id="1.10.10.10">
    <property type="entry name" value="Winged helix-like DNA-binding domain superfamily/Winged helix DNA-binding domain"/>
    <property type="match status" value="2"/>
</dbReference>
<sequence>MSYKQLDSPITAKLCNLLVEAEYGDLASRVFSILARHGRQTLAGIVRASYFNGRQIKLGLVVLVQQHLVFYSSTDQRVTYYEINWHQAYALVRIGKVLTLAENRFGKKASNLLSNLITLGHARIADLKEAYFPSSAEKSAADDHSDDDDDDDDAADDNPDDSRVNGVNSSNGKISDVQLNGTRGVERRKSSSSPPEDAKPILNLDNDLEASYLNGYPPTNASTTESKVPQANGAVDPTNSANDDEPENDWVQSTEELYATIYHLMRQGWIIKVDQMQYLSAGDLDAMARKEITAEEFPNRPLTGPKDKTRLEIATVQRKRRYREQWLQVPYFESQSDKRKAAGVNEKASKRLKINGTYVSRSESAHSVNSTNGTAYPEDDLVIRLNHEKVAVAMRTEQLTRLVQHRLGFSTAQVYRTLLGILEVNLARCYEEWPDPVPPPQDGIDVQVEPHFLVTARDVAEKIDPAIDLLDGLDPKAIVKHVGNSKVVEDTRLDPPINPFQISRDEKTKIVDVHMQLLQSDPFRFVIWYSRAGYSQWRVDFEKIAKATIELEIENTITARKGPLGVKLIRALKKKGKLDERQACNTMMMSAHDIRGTINDMVVQGFVQTQEIPRVDRREAKLSIHLIWYDLQRAREKLLYDTYKGMVRIMQRLAFEKEQVASLLQKAERTDVVGNEAKYLTKRELDALRKWKDVENKLLLQLYRQDELVATLGDFLGPLVTI</sequence>
<dbReference type="GO" id="GO:0005666">
    <property type="term" value="C:RNA polymerase III complex"/>
    <property type="evidence" value="ECO:0007669"/>
    <property type="project" value="UniProtKB-UniRule"/>
</dbReference>
<evidence type="ECO:0000256" key="3">
    <source>
        <dbReference type="ARBA" id="ARBA00011206"/>
    </source>
</evidence>
<evidence type="ECO:0000259" key="11">
    <source>
        <dbReference type="Pfam" id="PF08221"/>
    </source>
</evidence>
<evidence type="ECO:0000313" key="14">
    <source>
        <dbReference type="Proteomes" id="UP000800093"/>
    </source>
</evidence>
<dbReference type="Pfam" id="PF22536">
    <property type="entry name" value="WHD_POLR3C"/>
    <property type="match status" value="1"/>
</dbReference>
<comment type="similarity">
    <text evidence="2 8">Belongs to the RNA polymerase beta chain family.</text>
</comment>
<evidence type="ECO:0000256" key="8">
    <source>
        <dbReference type="RuleBase" id="RU367076"/>
    </source>
</evidence>
<dbReference type="Pfam" id="PF08221">
    <property type="entry name" value="HTH_9"/>
    <property type="match status" value="1"/>
</dbReference>
<keyword evidence="4 8" id="KW-0240">DNA-directed RNA polymerase</keyword>
<name>A0A9P4KGW1_9PLEO</name>
<dbReference type="InterPro" id="IPR039748">
    <property type="entry name" value="RPC3"/>
</dbReference>
<comment type="subcellular location">
    <subcellularLocation>
        <location evidence="1 8">Nucleus</location>
    </subcellularLocation>
</comment>
<dbReference type="GO" id="GO:0003697">
    <property type="term" value="F:single-stranded DNA binding"/>
    <property type="evidence" value="ECO:0007669"/>
    <property type="project" value="UniProtKB-UniRule"/>
</dbReference>
<evidence type="ECO:0000256" key="1">
    <source>
        <dbReference type="ARBA" id="ARBA00004123"/>
    </source>
</evidence>